<dbReference type="Gene3D" id="3.30.1330.10">
    <property type="entry name" value="PurM-like, N-terminal domain"/>
    <property type="match status" value="1"/>
</dbReference>
<dbReference type="PANTHER" id="PTHR10520:SF12">
    <property type="entry name" value="TRIFUNCTIONAL PURINE BIOSYNTHETIC PROTEIN ADENOSINE-3"/>
    <property type="match status" value="1"/>
</dbReference>
<evidence type="ECO:0000313" key="15">
    <source>
        <dbReference type="EMBL" id="QCQ22600.1"/>
    </source>
</evidence>
<reference evidence="15 16" key="2">
    <citation type="submission" date="2019-05" db="EMBL/GenBank/DDBJ databases">
        <authorList>
            <person name="Suflita J.M."/>
            <person name="Marks C.R."/>
        </authorList>
    </citation>
    <scope>NUCLEOTIDE SEQUENCE [LARGE SCALE GENOMIC DNA]</scope>
    <source>
        <strain evidence="15 16">ALDC</strain>
    </source>
</reference>
<keyword evidence="5 12" id="KW-0436">Ligase</keyword>
<comment type="subcellular location">
    <subcellularLocation>
        <location evidence="12">Cytoplasm</location>
    </subcellularLocation>
</comment>
<comment type="similarity">
    <text evidence="2 12">Belongs to the AIR synthase family.</text>
</comment>
<evidence type="ECO:0000259" key="14">
    <source>
        <dbReference type="Pfam" id="PF02769"/>
    </source>
</evidence>
<dbReference type="Proteomes" id="UP000298602">
    <property type="component" value="Chromosome"/>
</dbReference>
<dbReference type="PANTHER" id="PTHR10520">
    <property type="entry name" value="TRIFUNCTIONAL PURINE BIOSYNTHETIC PROTEIN ADENOSINE-3-RELATED"/>
    <property type="match status" value="1"/>
</dbReference>
<evidence type="ECO:0000256" key="10">
    <source>
        <dbReference type="ARBA" id="ARBA00033093"/>
    </source>
</evidence>
<dbReference type="Pfam" id="PF02769">
    <property type="entry name" value="AIRS_C"/>
    <property type="match status" value="1"/>
</dbReference>
<accession>A0A4P8L408</accession>
<evidence type="ECO:0000256" key="11">
    <source>
        <dbReference type="ARBA" id="ARBA00049057"/>
    </source>
</evidence>
<comment type="catalytic activity">
    <reaction evidence="11 12">
        <text>2-formamido-N(1)-(5-O-phospho-beta-D-ribosyl)acetamidine + ATP = 5-amino-1-(5-phospho-beta-D-ribosyl)imidazole + ADP + phosphate + H(+)</text>
        <dbReference type="Rhea" id="RHEA:23032"/>
        <dbReference type="ChEBI" id="CHEBI:15378"/>
        <dbReference type="ChEBI" id="CHEBI:30616"/>
        <dbReference type="ChEBI" id="CHEBI:43474"/>
        <dbReference type="ChEBI" id="CHEBI:137981"/>
        <dbReference type="ChEBI" id="CHEBI:147287"/>
        <dbReference type="ChEBI" id="CHEBI:456216"/>
        <dbReference type="EC" id="6.3.3.1"/>
    </reaction>
</comment>
<evidence type="ECO:0000256" key="8">
    <source>
        <dbReference type="ARBA" id="ARBA00031908"/>
    </source>
</evidence>
<evidence type="ECO:0000256" key="9">
    <source>
        <dbReference type="ARBA" id="ARBA00032931"/>
    </source>
</evidence>
<dbReference type="AlphaFoldDB" id="A0A4P8L408"/>
<dbReference type="InterPro" id="IPR036921">
    <property type="entry name" value="PurM-like_N_sf"/>
</dbReference>
<dbReference type="Pfam" id="PF00586">
    <property type="entry name" value="AIRS"/>
    <property type="match status" value="1"/>
</dbReference>
<dbReference type="EMBL" id="CP040098">
    <property type="protein sequence ID" value="QCQ22600.1"/>
    <property type="molecule type" value="Genomic_DNA"/>
</dbReference>
<dbReference type="GO" id="GO:0005524">
    <property type="term" value="F:ATP binding"/>
    <property type="evidence" value="ECO:0007669"/>
    <property type="project" value="UniProtKB-KW"/>
</dbReference>
<dbReference type="GO" id="GO:0046084">
    <property type="term" value="P:adenine biosynthetic process"/>
    <property type="evidence" value="ECO:0007669"/>
    <property type="project" value="TreeGrafter"/>
</dbReference>
<dbReference type="Gene3D" id="3.90.650.10">
    <property type="entry name" value="PurM-like C-terminal domain"/>
    <property type="match status" value="1"/>
</dbReference>
<dbReference type="RefSeq" id="WP_137424884.1">
    <property type="nucleotide sequence ID" value="NZ_CP040098.1"/>
</dbReference>
<gene>
    <name evidence="12" type="primary">purM</name>
    <name evidence="15" type="ORF">FDQ92_10740</name>
</gene>
<feature type="domain" description="PurM-like C-terminal" evidence="14">
    <location>
        <begin position="175"/>
        <end position="338"/>
    </location>
</feature>
<evidence type="ECO:0000256" key="2">
    <source>
        <dbReference type="ARBA" id="ARBA00010280"/>
    </source>
</evidence>
<dbReference type="GO" id="GO:0004637">
    <property type="term" value="F:phosphoribosylamine-glycine ligase activity"/>
    <property type="evidence" value="ECO:0007669"/>
    <property type="project" value="TreeGrafter"/>
</dbReference>
<evidence type="ECO:0000256" key="5">
    <source>
        <dbReference type="ARBA" id="ARBA00022598"/>
    </source>
</evidence>
<sequence length="347" mass="37787">MPHHSRYQESGVDLDKANKLVERIQPLARSTFHGAVITDIGGFGGLYSLDCSGLKNPVLVASTDGVGTKLKIAFWTGKHDTVGIDLVAMCVNDIVVQGARPLFFLDYLAVGKMDLDRVEAIIRGVVSGCKEANCSLIGGETAEMPGFYGEHEYDLAGFAVGIVDNPNIIDGSTIRVGNRIVGIASSGLHSNGYSLVRRVVIDELKLPPDTFLPECARTVGEELLEPTRIYVEPVLKILRQFDIAGMAHITGGGFFDNIPRILPQTCQAVIRRDSWPIPPIFRFLQEKGNISEEEMFRVFNCGIGYVLVVKEEHSEEVAGRLTGMGYPSYAIGEIVAREPGAPPIRMA</sequence>
<dbReference type="UniPathway" id="UPA00074">
    <property type="reaction ID" value="UER00129"/>
</dbReference>
<dbReference type="SUPFAM" id="SSF55326">
    <property type="entry name" value="PurM N-terminal domain-like"/>
    <property type="match status" value="1"/>
</dbReference>
<dbReference type="FunFam" id="3.30.1330.10:FF:000001">
    <property type="entry name" value="Phosphoribosylformylglycinamidine cyclo-ligase"/>
    <property type="match status" value="1"/>
</dbReference>
<feature type="domain" description="PurM-like N-terminal" evidence="13">
    <location>
        <begin position="58"/>
        <end position="163"/>
    </location>
</feature>
<dbReference type="InterPro" id="IPR036676">
    <property type="entry name" value="PurM-like_C_sf"/>
</dbReference>
<dbReference type="NCBIfam" id="TIGR00878">
    <property type="entry name" value="purM"/>
    <property type="match status" value="1"/>
</dbReference>
<name>A0A4P8L408_9BACT</name>
<keyword evidence="7 12" id="KW-0067">ATP-binding</keyword>
<dbReference type="GO" id="GO:0006189">
    <property type="term" value="P:'de novo' IMP biosynthetic process"/>
    <property type="evidence" value="ECO:0007669"/>
    <property type="project" value="UniProtKB-UniRule"/>
</dbReference>
<keyword evidence="16" id="KW-1185">Reference proteome</keyword>
<proteinExistence type="inferred from homology"/>
<dbReference type="KEGG" id="dax:FDQ92_10740"/>
<evidence type="ECO:0000256" key="6">
    <source>
        <dbReference type="ARBA" id="ARBA00022741"/>
    </source>
</evidence>
<organism evidence="15 16">
    <name type="scientific">Desulfoglaeba alkanexedens ALDC</name>
    <dbReference type="NCBI Taxonomy" id="980445"/>
    <lineage>
        <taxon>Bacteria</taxon>
        <taxon>Pseudomonadati</taxon>
        <taxon>Thermodesulfobacteriota</taxon>
        <taxon>Syntrophobacteria</taxon>
        <taxon>Syntrophobacterales</taxon>
        <taxon>Syntrophobacteraceae</taxon>
        <taxon>Desulfoglaeba</taxon>
    </lineage>
</organism>
<evidence type="ECO:0000256" key="3">
    <source>
        <dbReference type="ARBA" id="ARBA00013047"/>
    </source>
</evidence>
<evidence type="ECO:0000259" key="13">
    <source>
        <dbReference type="Pfam" id="PF00586"/>
    </source>
</evidence>
<evidence type="ECO:0000256" key="7">
    <source>
        <dbReference type="ARBA" id="ARBA00022840"/>
    </source>
</evidence>
<dbReference type="InterPro" id="IPR010918">
    <property type="entry name" value="PurM-like_C_dom"/>
</dbReference>
<dbReference type="InterPro" id="IPR004733">
    <property type="entry name" value="PurM_cligase"/>
</dbReference>
<dbReference type="GO" id="GO:0004641">
    <property type="term" value="F:phosphoribosylformylglycinamidine cyclo-ligase activity"/>
    <property type="evidence" value="ECO:0007669"/>
    <property type="project" value="UniProtKB-UniRule"/>
</dbReference>
<evidence type="ECO:0000256" key="1">
    <source>
        <dbReference type="ARBA" id="ARBA00004686"/>
    </source>
</evidence>
<comment type="pathway">
    <text evidence="1 12">Purine metabolism; IMP biosynthesis via de novo pathway; 5-amino-1-(5-phospho-D-ribosyl)imidazole from N(2)-formyl-N(1)-(5-phospho-D-ribosyl)glycinamide: step 2/2.</text>
</comment>
<dbReference type="GO" id="GO:0005829">
    <property type="term" value="C:cytosol"/>
    <property type="evidence" value="ECO:0007669"/>
    <property type="project" value="TreeGrafter"/>
</dbReference>
<keyword evidence="12" id="KW-0963">Cytoplasm</keyword>
<dbReference type="InterPro" id="IPR016188">
    <property type="entry name" value="PurM-like_N"/>
</dbReference>
<dbReference type="SUPFAM" id="SSF56042">
    <property type="entry name" value="PurM C-terminal domain-like"/>
    <property type="match status" value="1"/>
</dbReference>
<keyword evidence="6 12" id="KW-0547">Nucleotide-binding</keyword>
<evidence type="ECO:0000313" key="16">
    <source>
        <dbReference type="Proteomes" id="UP000298602"/>
    </source>
</evidence>
<keyword evidence="12" id="KW-0658">Purine biosynthesis</keyword>
<dbReference type="EC" id="6.3.3.1" evidence="3 12"/>
<protein>
    <recommendedName>
        <fullName evidence="4 12">Phosphoribosylformylglycinamidine cyclo-ligase</fullName>
        <ecNumber evidence="3 12">6.3.3.1</ecNumber>
    </recommendedName>
    <alternativeName>
        <fullName evidence="9 12">AIR synthase</fullName>
    </alternativeName>
    <alternativeName>
        <fullName evidence="10 12">AIRS</fullName>
    </alternativeName>
    <alternativeName>
        <fullName evidence="8 12">Phosphoribosyl-aminoimidazole synthetase</fullName>
    </alternativeName>
</protein>
<dbReference type="FunFam" id="3.90.650.10:FF:000001">
    <property type="entry name" value="Phosphoribosylformylglycinamidine cyclo-ligase"/>
    <property type="match status" value="1"/>
</dbReference>
<dbReference type="CDD" id="cd02196">
    <property type="entry name" value="PurM"/>
    <property type="match status" value="1"/>
</dbReference>
<dbReference type="OrthoDB" id="9777881at2"/>
<dbReference type="HAMAP" id="MF_00741">
    <property type="entry name" value="AIRS"/>
    <property type="match status" value="1"/>
</dbReference>
<evidence type="ECO:0000256" key="4">
    <source>
        <dbReference type="ARBA" id="ARBA00020367"/>
    </source>
</evidence>
<reference evidence="15 16" key="1">
    <citation type="submission" date="2019-05" db="EMBL/GenBank/DDBJ databases">
        <title>The Complete Genome Sequence of the n-alkane-degrading Desulfoglaeba alkanexedens ALDC reveals multiple alkylsuccinate synthase gene clusters.</title>
        <authorList>
            <person name="Callaghan A.V."/>
            <person name="Davidova I.A."/>
            <person name="Duncan K.E."/>
            <person name="Morris B."/>
            <person name="McInerney M.J."/>
        </authorList>
    </citation>
    <scope>NUCLEOTIDE SEQUENCE [LARGE SCALE GENOMIC DNA]</scope>
    <source>
        <strain evidence="15 16">ALDC</strain>
    </source>
</reference>
<evidence type="ECO:0000256" key="12">
    <source>
        <dbReference type="HAMAP-Rule" id="MF_00741"/>
    </source>
</evidence>